<gene>
    <name evidence="5" type="primary">sohB</name>
    <name evidence="5" type="ORF">SO694_00150070</name>
</gene>
<feature type="transmembrane region" description="Helical" evidence="3">
    <location>
        <begin position="61"/>
        <end position="85"/>
    </location>
</feature>
<keyword evidence="3" id="KW-0472">Membrane</keyword>
<dbReference type="InterPro" id="IPR029045">
    <property type="entry name" value="ClpP/crotonase-like_dom_sf"/>
</dbReference>
<dbReference type="SUPFAM" id="SSF52096">
    <property type="entry name" value="ClpP/crotonase"/>
    <property type="match status" value="1"/>
</dbReference>
<dbReference type="Pfam" id="PF01343">
    <property type="entry name" value="Peptidase_S49"/>
    <property type="match status" value="2"/>
</dbReference>
<sequence>MLAFNSSDAPPPAPPRPTLTEKSFGDDDDDAGAPYYERSLQVDAAARQRRYDDEDAASARLAGGAAALACVFVVGGVALSFRGAYAARRFDRSASAGHQGRKRAGHALLAAALLGALGACGACVVACCGALGPALDDGGPVEEPAWYFRRRSARRLRRDARGALRRVSRDGEEELAPGGGEDDVERALRRREGRERDLEARRRGADRAAADAAMQATLAAMEAPPKEEGARWWWPFDGAADEKKRDAKQPALPELAAETTASIRARFERPRAFVDDRHGLREVRAQVDRVLAVVRPGDEAVVLVESPGGEVSAVGAVAGQIRRPGAAGDVDRENSSRVVGQIARLRRATRATACVDAIAASGGYMAAVVRAAPFALVGSVGVVSYVPNVQRLCERSEIDVHARTGVAAPRRSTTRALAQVLTAGSDKRTVDVVGVVTPEDERKAREELRLIHDVFKSHCVKYRPRLADDIDSLASGAAWLGAHALSLGLVDAVDTSDDYLARLERAAGVPRGFGRRNRALGRRTRDFEVFDVVREKPKGPLTKALFGGDEDDVLAAAPTAASLRGAFPRLLCAPLAAGLRWRRALRQALSGPAVAEAVVAARTPFLAARPGAFAA</sequence>
<keyword evidence="3" id="KW-0812">Transmembrane</keyword>
<proteinExistence type="inferred from homology"/>
<evidence type="ECO:0000259" key="4">
    <source>
        <dbReference type="Pfam" id="PF01343"/>
    </source>
</evidence>
<comment type="caution">
    <text evidence="5">The sequence shown here is derived from an EMBL/GenBank/DDBJ whole genome shotgun (WGS) entry which is preliminary data.</text>
</comment>
<dbReference type="Proteomes" id="UP001363151">
    <property type="component" value="Unassembled WGS sequence"/>
</dbReference>
<feature type="domain" description="Peptidase S49" evidence="4">
    <location>
        <begin position="418"/>
        <end position="509"/>
    </location>
</feature>
<dbReference type="InterPro" id="IPR002142">
    <property type="entry name" value="Peptidase_S49"/>
</dbReference>
<evidence type="ECO:0000313" key="6">
    <source>
        <dbReference type="Proteomes" id="UP001363151"/>
    </source>
</evidence>
<feature type="transmembrane region" description="Helical" evidence="3">
    <location>
        <begin position="106"/>
        <end position="132"/>
    </location>
</feature>
<evidence type="ECO:0000256" key="2">
    <source>
        <dbReference type="SAM" id="MobiDB-lite"/>
    </source>
</evidence>
<protein>
    <submittedName>
        <fullName evidence="5">Peptidase</fullName>
    </submittedName>
</protein>
<dbReference type="PANTHER" id="PTHR42987:SF4">
    <property type="entry name" value="PROTEASE SOHB-RELATED"/>
    <property type="match status" value="1"/>
</dbReference>
<feature type="compositionally biased region" description="Acidic residues" evidence="2">
    <location>
        <begin position="171"/>
        <end position="184"/>
    </location>
</feature>
<dbReference type="EMBL" id="JBBJCI010000030">
    <property type="protein sequence ID" value="KAK7254402.1"/>
    <property type="molecule type" value="Genomic_DNA"/>
</dbReference>
<evidence type="ECO:0000256" key="1">
    <source>
        <dbReference type="ARBA" id="ARBA00008683"/>
    </source>
</evidence>
<dbReference type="Gene3D" id="3.90.226.10">
    <property type="entry name" value="2-enoyl-CoA Hydratase, Chain A, domain 1"/>
    <property type="match status" value="1"/>
</dbReference>
<accession>A0ABR1GEL1</accession>
<organism evidence="5 6">
    <name type="scientific">Aureococcus anophagefferens</name>
    <name type="common">Harmful bloom alga</name>
    <dbReference type="NCBI Taxonomy" id="44056"/>
    <lineage>
        <taxon>Eukaryota</taxon>
        <taxon>Sar</taxon>
        <taxon>Stramenopiles</taxon>
        <taxon>Ochrophyta</taxon>
        <taxon>Pelagophyceae</taxon>
        <taxon>Pelagomonadales</taxon>
        <taxon>Pelagomonadaceae</taxon>
        <taxon>Aureococcus</taxon>
    </lineage>
</organism>
<dbReference type="PANTHER" id="PTHR42987">
    <property type="entry name" value="PEPTIDASE S49"/>
    <property type="match status" value="1"/>
</dbReference>
<reference evidence="5 6" key="1">
    <citation type="submission" date="2024-03" db="EMBL/GenBank/DDBJ databases">
        <title>Aureococcus anophagefferens CCMP1851 and Kratosvirus quantuckense: Draft genome of a second virus-susceptible host strain in the model system.</title>
        <authorList>
            <person name="Chase E."/>
            <person name="Truchon A.R."/>
            <person name="Schepens W."/>
            <person name="Wilhelm S.W."/>
        </authorList>
    </citation>
    <scope>NUCLEOTIDE SEQUENCE [LARGE SCALE GENOMIC DNA]</scope>
    <source>
        <strain evidence="5 6">CCMP1851</strain>
    </source>
</reference>
<feature type="region of interest" description="Disordered" evidence="2">
    <location>
        <begin position="1"/>
        <end position="34"/>
    </location>
</feature>
<keyword evidence="6" id="KW-1185">Reference proteome</keyword>
<keyword evidence="3" id="KW-1133">Transmembrane helix</keyword>
<feature type="region of interest" description="Disordered" evidence="2">
    <location>
        <begin position="168"/>
        <end position="207"/>
    </location>
</feature>
<comment type="similarity">
    <text evidence="1">Belongs to the peptidase S49 family.</text>
</comment>
<name>A0ABR1GEL1_AURAN</name>
<evidence type="ECO:0000256" key="3">
    <source>
        <dbReference type="SAM" id="Phobius"/>
    </source>
</evidence>
<feature type="compositionally biased region" description="Basic and acidic residues" evidence="2">
    <location>
        <begin position="185"/>
        <end position="207"/>
    </location>
</feature>
<evidence type="ECO:0000313" key="5">
    <source>
        <dbReference type="EMBL" id="KAK7254402.1"/>
    </source>
</evidence>
<feature type="domain" description="Peptidase S49" evidence="4">
    <location>
        <begin position="351"/>
        <end position="402"/>
    </location>
</feature>